<dbReference type="AlphaFoldDB" id="A0A9D4NG87"/>
<keyword evidence="3" id="KW-1185">Reference proteome</keyword>
<organism evidence="2 3">
    <name type="scientific">Dreissena polymorpha</name>
    <name type="common">Zebra mussel</name>
    <name type="synonym">Mytilus polymorpha</name>
    <dbReference type="NCBI Taxonomy" id="45954"/>
    <lineage>
        <taxon>Eukaryota</taxon>
        <taxon>Metazoa</taxon>
        <taxon>Spiralia</taxon>
        <taxon>Lophotrochozoa</taxon>
        <taxon>Mollusca</taxon>
        <taxon>Bivalvia</taxon>
        <taxon>Autobranchia</taxon>
        <taxon>Heteroconchia</taxon>
        <taxon>Euheterodonta</taxon>
        <taxon>Imparidentia</taxon>
        <taxon>Neoheterodontei</taxon>
        <taxon>Myida</taxon>
        <taxon>Dreissenoidea</taxon>
        <taxon>Dreissenidae</taxon>
        <taxon>Dreissena</taxon>
    </lineage>
</organism>
<proteinExistence type="predicted"/>
<feature type="signal peptide" evidence="1">
    <location>
        <begin position="1"/>
        <end position="24"/>
    </location>
</feature>
<dbReference type="InterPro" id="IPR036352">
    <property type="entry name" value="Semap_dom_sf"/>
</dbReference>
<accession>A0A9D4NG87</accession>
<keyword evidence="1" id="KW-0732">Signal</keyword>
<feature type="chain" id="PRO_5038735212" evidence="1">
    <location>
        <begin position="25"/>
        <end position="290"/>
    </location>
</feature>
<sequence>MSGGKTVLCLPWLVCCVFSGSGNGLAHTLIGSFDTRLGLTGMVAVDNETLIVAGRNFICSINTSASNANETVIQNVTTGLNRTLGFNDVTVAMIYSSETKRFVTCENNYDKCDVRNVYNISQMIASIPFSVKRHETASMILRDGTNDYVFVARPLTACCKDAGLVWYKLDNNFGVEENKKLFRFDNNKVTVITQKFVKAVSVNQFRLFFSQQLVINEGKHVSRVAQICQKTGKDAKYAEDTFVDLPLECGDFRQLEVVEYISQSKLFVAAFTRGSDAAICLYNFKDIQDK</sequence>
<name>A0A9D4NG87_DREPO</name>
<comment type="caution">
    <text evidence="2">The sequence shown here is derived from an EMBL/GenBank/DDBJ whole genome shotgun (WGS) entry which is preliminary data.</text>
</comment>
<evidence type="ECO:0000313" key="3">
    <source>
        <dbReference type="Proteomes" id="UP000828390"/>
    </source>
</evidence>
<dbReference type="SUPFAM" id="SSF101912">
    <property type="entry name" value="Sema domain"/>
    <property type="match status" value="1"/>
</dbReference>
<evidence type="ECO:0000256" key="1">
    <source>
        <dbReference type="SAM" id="SignalP"/>
    </source>
</evidence>
<dbReference type="Gene3D" id="2.130.10.10">
    <property type="entry name" value="YVTN repeat-like/Quinoprotein amine dehydrogenase"/>
    <property type="match status" value="1"/>
</dbReference>
<reference evidence="2" key="1">
    <citation type="journal article" date="2019" name="bioRxiv">
        <title>The Genome of the Zebra Mussel, Dreissena polymorpha: A Resource for Invasive Species Research.</title>
        <authorList>
            <person name="McCartney M.A."/>
            <person name="Auch B."/>
            <person name="Kono T."/>
            <person name="Mallez S."/>
            <person name="Zhang Y."/>
            <person name="Obille A."/>
            <person name="Becker A."/>
            <person name="Abrahante J.E."/>
            <person name="Garbe J."/>
            <person name="Badalamenti J.P."/>
            <person name="Herman A."/>
            <person name="Mangelson H."/>
            <person name="Liachko I."/>
            <person name="Sullivan S."/>
            <person name="Sone E.D."/>
            <person name="Koren S."/>
            <person name="Silverstein K.A.T."/>
            <person name="Beckman K.B."/>
            <person name="Gohl D.M."/>
        </authorList>
    </citation>
    <scope>NUCLEOTIDE SEQUENCE</scope>
    <source>
        <strain evidence="2">Duluth1</strain>
        <tissue evidence="2">Whole animal</tissue>
    </source>
</reference>
<dbReference type="Proteomes" id="UP000828390">
    <property type="component" value="Unassembled WGS sequence"/>
</dbReference>
<dbReference type="EMBL" id="JAIWYP010000001">
    <property type="protein sequence ID" value="KAH3893169.1"/>
    <property type="molecule type" value="Genomic_DNA"/>
</dbReference>
<dbReference type="InterPro" id="IPR015943">
    <property type="entry name" value="WD40/YVTN_repeat-like_dom_sf"/>
</dbReference>
<reference evidence="2" key="2">
    <citation type="submission" date="2020-11" db="EMBL/GenBank/DDBJ databases">
        <authorList>
            <person name="McCartney M.A."/>
            <person name="Auch B."/>
            <person name="Kono T."/>
            <person name="Mallez S."/>
            <person name="Becker A."/>
            <person name="Gohl D.M."/>
            <person name="Silverstein K.A.T."/>
            <person name="Koren S."/>
            <person name="Bechman K.B."/>
            <person name="Herman A."/>
            <person name="Abrahante J.E."/>
            <person name="Garbe J."/>
        </authorList>
    </citation>
    <scope>NUCLEOTIDE SEQUENCE</scope>
    <source>
        <strain evidence="2">Duluth1</strain>
        <tissue evidence="2">Whole animal</tissue>
    </source>
</reference>
<gene>
    <name evidence="2" type="ORF">DPMN_017313</name>
</gene>
<evidence type="ECO:0000313" key="2">
    <source>
        <dbReference type="EMBL" id="KAH3893169.1"/>
    </source>
</evidence>
<protein>
    <submittedName>
        <fullName evidence="2">Uncharacterized protein</fullName>
    </submittedName>
</protein>